<sequence length="190" mass="20917">MVLLKMVPTDKDTHTLTYMHVKNRNPNSLYRLKNSRSPFPSLFTSLPEAECLKPRAANLGWTKCYILTGSPYSPYGPRDGVASWAMLTEQGEALAACTERGGGPGAYGLRAPSASSLVHLRKSSAFSAIPSRLYVLFGPEVLTAQCPREASEADRLTLFWNKSSQGSLPPKVTPYTQRRPHGFLQPGLQY</sequence>
<dbReference type="EMBL" id="JACASE010000003">
    <property type="protein sequence ID" value="KAF6485524.1"/>
    <property type="molecule type" value="Genomic_DNA"/>
</dbReference>
<organism evidence="1 2">
    <name type="scientific">Rousettus aegyptiacus</name>
    <name type="common">Egyptian fruit bat</name>
    <name type="synonym">Pteropus aegyptiacus</name>
    <dbReference type="NCBI Taxonomy" id="9407"/>
    <lineage>
        <taxon>Eukaryota</taxon>
        <taxon>Metazoa</taxon>
        <taxon>Chordata</taxon>
        <taxon>Craniata</taxon>
        <taxon>Vertebrata</taxon>
        <taxon>Euteleostomi</taxon>
        <taxon>Mammalia</taxon>
        <taxon>Eutheria</taxon>
        <taxon>Laurasiatheria</taxon>
        <taxon>Chiroptera</taxon>
        <taxon>Yinpterochiroptera</taxon>
        <taxon>Pteropodoidea</taxon>
        <taxon>Pteropodidae</taxon>
        <taxon>Rousettinae</taxon>
        <taxon>Rousettus</taxon>
    </lineage>
</organism>
<evidence type="ECO:0000313" key="1">
    <source>
        <dbReference type="EMBL" id="KAF6485524.1"/>
    </source>
</evidence>
<dbReference type="AlphaFoldDB" id="A0A7J8ILR4"/>
<evidence type="ECO:0000313" key="2">
    <source>
        <dbReference type="Proteomes" id="UP000593571"/>
    </source>
</evidence>
<comment type="caution">
    <text evidence="1">The sequence shown here is derived from an EMBL/GenBank/DDBJ whole genome shotgun (WGS) entry which is preliminary data.</text>
</comment>
<name>A0A7J8ILR4_ROUAE</name>
<proteinExistence type="predicted"/>
<keyword evidence="2" id="KW-1185">Reference proteome</keyword>
<accession>A0A7J8ILR4</accession>
<protein>
    <submittedName>
        <fullName evidence="1">Uncharacterized protein</fullName>
    </submittedName>
</protein>
<gene>
    <name evidence="1" type="ORF">HJG63_010694</name>
</gene>
<dbReference type="Proteomes" id="UP000593571">
    <property type="component" value="Unassembled WGS sequence"/>
</dbReference>
<reference evidence="1 2" key="1">
    <citation type="journal article" date="2020" name="Nature">
        <title>Six reference-quality genomes reveal evolution of bat adaptations.</title>
        <authorList>
            <person name="Jebb D."/>
            <person name="Huang Z."/>
            <person name="Pippel M."/>
            <person name="Hughes G.M."/>
            <person name="Lavrichenko K."/>
            <person name="Devanna P."/>
            <person name="Winkler S."/>
            <person name="Jermiin L.S."/>
            <person name="Skirmuntt E.C."/>
            <person name="Katzourakis A."/>
            <person name="Burkitt-Gray L."/>
            <person name="Ray D.A."/>
            <person name="Sullivan K.A.M."/>
            <person name="Roscito J.G."/>
            <person name="Kirilenko B.M."/>
            <person name="Davalos L.M."/>
            <person name="Corthals A.P."/>
            <person name="Power M.L."/>
            <person name="Jones G."/>
            <person name="Ransome R.D."/>
            <person name="Dechmann D.K.N."/>
            <person name="Locatelli A.G."/>
            <person name="Puechmaille S.J."/>
            <person name="Fedrigo O."/>
            <person name="Jarvis E.D."/>
            <person name="Hiller M."/>
            <person name="Vernes S.C."/>
            <person name="Myers E.W."/>
            <person name="Teeling E.C."/>
        </authorList>
    </citation>
    <scope>NUCLEOTIDE SEQUENCE [LARGE SCALE GENOMIC DNA]</scope>
    <source>
        <strain evidence="1">MRouAeg1</strain>
        <tissue evidence="1">Muscle</tissue>
    </source>
</reference>